<dbReference type="SUPFAM" id="SSF46689">
    <property type="entry name" value="Homeodomain-like"/>
    <property type="match status" value="1"/>
</dbReference>
<comment type="caution">
    <text evidence="6">The sequence shown here is derived from an EMBL/GenBank/DDBJ whole genome shotgun (WGS) entry which is preliminary data.</text>
</comment>
<keyword evidence="3" id="KW-0804">Transcription</keyword>
<evidence type="ECO:0000256" key="2">
    <source>
        <dbReference type="ARBA" id="ARBA00023125"/>
    </source>
</evidence>
<dbReference type="GO" id="GO:0003677">
    <property type="term" value="F:DNA binding"/>
    <property type="evidence" value="ECO:0007669"/>
    <property type="project" value="UniProtKB-KW"/>
</dbReference>
<evidence type="ECO:0000256" key="3">
    <source>
        <dbReference type="ARBA" id="ARBA00023163"/>
    </source>
</evidence>
<accession>A0AAX6I745</accession>
<dbReference type="InterPro" id="IPR009057">
    <property type="entry name" value="Homeodomain-like_sf"/>
</dbReference>
<dbReference type="AlphaFoldDB" id="A0AAX6I745"/>
<dbReference type="Proteomes" id="UP001140949">
    <property type="component" value="Unassembled WGS sequence"/>
</dbReference>
<dbReference type="GO" id="GO:0003700">
    <property type="term" value="F:DNA-binding transcription factor activity"/>
    <property type="evidence" value="ECO:0007669"/>
    <property type="project" value="InterPro"/>
</dbReference>
<dbReference type="EMBL" id="JANAVB010004021">
    <property type="protein sequence ID" value="KAJ6849029.1"/>
    <property type="molecule type" value="Genomic_DNA"/>
</dbReference>
<keyword evidence="2" id="KW-0238">DNA-binding</keyword>
<protein>
    <submittedName>
        <fullName evidence="6">Myb-related protein 2-like</fullName>
    </submittedName>
</protein>
<dbReference type="InterPro" id="IPR017930">
    <property type="entry name" value="Myb_dom"/>
</dbReference>
<dbReference type="PANTHER" id="PTHR31499:SF2">
    <property type="entry name" value="MYB-RELATED PROTEIN 2"/>
    <property type="match status" value="1"/>
</dbReference>
<dbReference type="InterPro" id="IPR006447">
    <property type="entry name" value="Myb_dom_plants"/>
</dbReference>
<dbReference type="InterPro" id="IPR046955">
    <property type="entry name" value="PHR1-like"/>
</dbReference>
<dbReference type="NCBIfam" id="TIGR01557">
    <property type="entry name" value="myb_SHAQKYF"/>
    <property type="match status" value="1"/>
</dbReference>
<reference evidence="6" key="1">
    <citation type="journal article" date="2023" name="GigaByte">
        <title>Genome assembly of the bearded iris, Iris pallida Lam.</title>
        <authorList>
            <person name="Bruccoleri R.E."/>
            <person name="Oakeley E.J."/>
            <person name="Faust A.M.E."/>
            <person name="Altorfer M."/>
            <person name="Dessus-Babus S."/>
            <person name="Burckhardt D."/>
            <person name="Oertli M."/>
            <person name="Naumann U."/>
            <person name="Petersen F."/>
            <person name="Wong J."/>
        </authorList>
    </citation>
    <scope>NUCLEOTIDE SEQUENCE</scope>
    <source>
        <strain evidence="6">GSM-AAB239-AS_SAM_17_03QT</strain>
    </source>
</reference>
<gene>
    <name evidence="6" type="ORF">M6B38_271795</name>
</gene>
<dbReference type="Pfam" id="PF14379">
    <property type="entry name" value="Myb_CC_LHEQLE"/>
    <property type="match status" value="1"/>
</dbReference>
<evidence type="ECO:0000313" key="6">
    <source>
        <dbReference type="EMBL" id="KAJ6849029.1"/>
    </source>
</evidence>
<dbReference type="InterPro" id="IPR001005">
    <property type="entry name" value="SANT/Myb"/>
</dbReference>
<dbReference type="FunFam" id="1.10.10.60:FF:000002">
    <property type="entry name" value="Myb family transcription factor"/>
    <property type="match status" value="1"/>
</dbReference>
<dbReference type="Pfam" id="PF00249">
    <property type="entry name" value="Myb_DNA-binding"/>
    <property type="match status" value="1"/>
</dbReference>
<organism evidence="6 7">
    <name type="scientific">Iris pallida</name>
    <name type="common">Sweet iris</name>
    <dbReference type="NCBI Taxonomy" id="29817"/>
    <lineage>
        <taxon>Eukaryota</taxon>
        <taxon>Viridiplantae</taxon>
        <taxon>Streptophyta</taxon>
        <taxon>Embryophyta</taxon>
        <taxon>Tracheophyta</taxon>
        <taxon>Spermatophyta</taxon>
        <taxon>Magnoliopsida</taxon>
        <taxon>Liliopsida</taxon>
        <taxon>Asparagales</taxon>
        <taxon>Iridaceae</taxon>
        <taxon>Iridoideae</taxon>
        <taxon>Irideae</taxon>
        <taxon>Iris</taxon>
    </lineage>
</organism>
<dbReference type="PANTHER" id="PTHR31499">
    <property type="entry name" value="MYB FAMILY TRANSCRIPTION FACTOR PHL11"/>
    <property type="match status" value="1"/>
</dbReference>
<reference evidence="6" key="2">
    <citation type="submission" date="2023-04" db="EMBL/GenBank/DDBJ databases">
        <authorList>
            <person name="Bruccoleri R.E."/>
            <person name="Oakeley E.J."/>
            <person name="Faust A.-M."/>
            <person name="Dessus-Babus S."/>
            <person name="Altorfer M."/>
            <person name="Burckhardt D."/>
            <person name="Oertli M."/>
            <person name="Naumann U."/>
            <person name="Petersen F."/>
            <person name="Wong J."/>
        </authorList>
    </citation>
    <scope>NUCLEOTIDE SEQUENCE</scope>
    <source>
        <strain evidence="6">GSM-AAB239-AS_SAM_17_03QT</strain>
        <tissue evidence="6">Leaf</tissue>
    </source>
</reference>
<evidence type="ECO:0000313" key="7">
    <source>
        <dbReference type="Proteomes" id="UP001140949"/>
    </source>
</evidence>
<keyword evidence="7" id="KW-1185">Reference proteome</keyword>
<evidence type="ECO:0000259" key="5">
    <source>
        <dbReference type="PROSITE" id="PS51294"/>
    </source>
</evidence>
<dbReference type="InterPro" id="IPR025756">
    <property type="entry name" value="Myb_CC_LHEQLE"/>
</dbReference>
<sequence length="399" mass="44778">MYHPHQGKNDLLSSRTAFSPERKLFSQGGNAEGDSGLVLSTDAKPRLKWTPELHQHFIEAVNQLGGPDKATPKTVMRLMGIPGLTLYHLKSHLQKYRLSKNLQVQSTSRTTDNVLGCLSVEQTSEVEGSLKASTNTGPETNKAVQISDAILMQIEVQRQLNEQLEVQRRLQLRIEAQGKYLQSVLEKTQETLGKQNTTSLGLDAAKVQFSELVSKVSDECLITEFPTSKGIPSSEMLHPQTYQFADCSIGICLTSDGESQKNQEIQNLSMRMMTYQGNPSLCAEQTGADMKQEITQFASNYCRMQVERDCKEHLVNIRNQIPREGNGISSVGKQKDEAIRYPYLEQPNAKRLATEQEKDMQSSRYEQPCFKAQLDLNTKDHTDAVPEHKLLDLNGFGWS</sequence>
<proteinExistence type="predicted"/>
<name>A0AAX6I745_IRIPA</name>
<dbReference type="Gene3D" id="1.10.10.60">
    <property type="entry name" value="Homeodomain-like"/>
    <property type="match status" value="1"/>
</dbReference>
<keyword evidence="4" id="KW-0539">Nucleus</keyword>
<keyword evidence="1" id="KW-0805">Transcription regulation</keyword>
<dbReference type="PROSITE" id="PS51294">
    <property type="entry name" value="HTH_MYB"/>
    <property type="match status" value="1"/>
</dbReference>
<feature type="domain" description="HTH myb-type" evidence="5">
    <location>
        <begin position="41"/>
        <end position="101"/>
    </location>
</feature>
<evidence type="ECO:0000256" key="4">
    <source>
        <dbReference type="ARBA" id="ARBA00023242"/>
    </source>
</evidence>
<evidence type="ECO:0000256" key="1">
    <source>
        <dbReference type="ARBA" id="ARBA00023015"/>
    </source>
</evidence>